<dbReference type="AlphaFoldDB" id="A0A2T0K4P4"/>
<dbReference type="Gene3D" id="3.30.590.20">
    <property type="match status" value="1"/>
</dbReference>
<gene>
    <name evidence="5" type="primary">egtA</name>
    <name evidence="8" type="ORF">CLV67_11459</name>
</gene>
<comment type="function">
    <text evidence="5">Catalyzes the synthesis of gamma-glutamylcysteine (gamma-GC). This compound is used as substrate for the biosynthesis of the low-molecular thiol compound ergothioneine.</text>
</comment>
<keyword evidence="1 5" id="KW-0436">Ligase</keyword>
<evidence type="ECO:0000313" key="8">
    <source>
        <dbReference type="EMBL" id="PRX17890.1"/>
    </source>
</evidence>
<proteinExistence type="inferred from homology"/>
<evidence type="ECO:0000256" key="1">
    <source>
        <dbReference type="ARBA" id="ARBA00022598"/>
    </source>
</evidence>
<dbReference type="EMBL" id="PVMZ01000014">
    <property type="protein sequence ID" value="PRX17890.1"/>
    <property type="molecule type" value="Genomic_DNA"/>
</dbReference>
<dbReference type="GO" id="GO:0004357">
    <property type="term" value="F:glutamate-cysteine ligase activity"/>
    <property type="evidence" value="ECO:0007669"/>
    <property type="project" value="UniProtKB-UniRule"/>
</dbReference>
<dbReference type="PANTHER" id="PTHR34378">
    <property type="entry name" value="GLUTAMATE--CYSTEINE LIGASE, CHLOROPLASTIC"/>
    <property type="match status" value="1"/>
</dbReference>
<evidence type="ECO:0000256" key="2">
    <source>
        <dbReference type="ARBA" id="ARBA00022741"/>
    </source>
</evidence>
<dbReference type="PANTHER" id="PTHR34378:SF1">
    <property type="entry name" value="GLUTAMATE--CYSTEINE LIGASE, CHLOROPLASTIC"/>
    <property type="match status" value="1"/>
</dbReference>
<dbReference type="InterPro" id="IPR017809">
    <property type="entry name" value="EgtA_Actinobacteria"/>
</dbReference>
<name>A0A2T0K4P4_9ACTN</name>
<evidence type="ECO:0000313" key="9">
    <source>
        <dbReference type="Proteomes" id="UP000239415"/>
    </source>
</evidence>
<dbReference type="GO" id="GO:0052699">
    <property type="term" value="P:ergothioneine biosynthetic process"/>
    <property type="evidence" value="ECO:0007669"/>
    <property type="project" value="UniProtKB-UniRule"/>
</dbReference>
<evidence type="ECO:0000256" key="5">
    <source>
        <dbReference type="HAMAP-Rule" id="MF_02034"/>
    </source>
</evidence>
<dbReference type="GO" id="GO:0006750">
    <property type="term" value="P:glutathione biosynthetic process"/>
    <property type="evidence" value="ECO:0007669"/>
    <property type="project" value="UniProtKB-UniRule"/>
</dbReference>
<sequence>MGSADRVLRRTAEAIEHITGICFKTGPPRQVGAELEWTTHRAADPSAYLRPGDLAEALGVHAPVALGNPHPVPLPGGGTVTVEPGGQVEISSAPAGSLAELHAAVESDRLVLADVLAGSGIVLGDQGLDPYRKPRRILNTPRYAAMERAFDDAGHTMMGGTAGLQVCLDAGEPHQIPARWAVLHEAGPALLALFANSPRPGWASARTAAWHGIDARRAGPVPSSADPAVSWAHYALEAPLLCVRRENGRWDVPPGVTMADWIEAGAVEGGPAGSGRIGTRRIGPRRLRPPVLTDPITRPPTVADLDYHLNTLFPPVRPRGYLEVRYLDTQPGEEWIAPAAVVTALLADDELTGRARELAAPAAGRWDAAARFGLADHPVREAAAALADLACRHLDRTGLPPAVQDRVTGIVARRLHHAATREGIPA</sequence>
<keyword evidence="2 5" id="KW-0547">Nucleotide-binding</keyword>
<reference evidence="8 9" key="1">
    <citation type="submission" date="2018-03" db="EMBL/GenBank/DDBJ databases">
        <title>Genomic Encyclopedia of Archaeal and Bacterial Type Strains, Phase II (KMG-II): from individual species to whole genera.</title>
        <authorList>
            <person name="Goeker M."/>
        </authorList>
    </citation>
    <scope>NUCLEOTIDE SEQUENCE [LARGE SCALE GENOMIC DNA]</scope>
    <source>
        <strain evidence="8 9">DSM 43146</strain>
    </source>
</reference>
<protein>
    <recommendedName>
        <fullName evidence="5">Glutamate--cysteine ligase EgtA</fullName>
        <ecNumber evidence="5">6.3.2.2</ecNumber>
    </recommendedName>
    <alternativeName>
        <fullName evidence="5">Gamma-glutamylcysteine synthase</fullName>
        <shortName evidence="5">GCS</shortName>
        <shortName evidence="5">Gamma-ECS</shortName>
    </alternativeName>
</protein>
<dbReference type="EC" id="6.3.2.2" evidence="5"/>
<dbReference type="Pfam" id="PF04107">
    <property type="entry name" value="GCS2"/>
    <property type="match status" value="1"/>
</dbReference>
<comment type="caution">
    <text evidence="8">The sequence shown here is derived from an EMBL/GenBank/DDBJ whole genome shotgun (WGS) entry which is preliminary data.</text>
</comment>
<evidence type="ECO:0000256" key="4">
    <source>
        <dbReference type="ARBA" id="ARBA00048819"/>
    </source>
</evidence>
<dbReference type="InterPro" id="IPR014746">
    <property type="entry name" value="Gln_synth/guanido_kin_cat_dom"/>
</dbReference>
<comment type="catalytic activity">
    <reaction evidence="4 5 6">
        <text>L-cysteine + L-glutamate + ATP = gamma-L-glutamyl-L-cysteine + ADP + phosphate + H(+)</text>
        <dbReference type="Rhea" id="RHEA:13285"/>
        <dbReference type="ChEBI" id="CHEBI:15378"/>
        <dbReference type="ChEBI" id="CHEBI:29985"/>
        <dbReference type="ChEBI" id="CHEBI:30616"/>
        <dbReference type="ChEBI" id="CHEBI:35235"/>
        <dbReference type="ChEBI" id="CHEBI:43474"/>
        <dbReference type="ChEBI" id="CHEBI:58173"/>
        <dbReference type="ChEBI" id="CHEBI:456216"/>
        <dbReference type="EC" id="6.3.2.2"/>
    </reaction>
</comment>
<dbReference type="OrthoDB" id="9780152at2"/>
<dbReference type="UniPathway" id="UPA01014"/>
<dbReference type="GO" id="GO:0005524">
    <property type="term" value="F:ATP binding"/>
    <property type="evidence" value="ECO:0007669"/>
    <property type="project" value="UniProtKB-UniRule"/>
</dbReference>
<keyword evidence="3 5" id="KW-0067">ATP-binding</keyword>
<dbReference type="InterPro" id="IPR035434">
    <property type="entry name" value="GCL_bact_plant"/>
</dbReference>
<dbReference type="InterPro" id="IPR006336">
    <property type="entry name" value="GCS2"/>
</dbReference>
<keyword evidence="9" id="KW-1185">Reference proteome</keyword>
<organism evidence="8 9">
    <name type="scientific">Actinoplanes italicus</name>
    <dbReference type="NCBI Taxonomy" id="113567"/>
    <lineage>
        <taxon>Bacteria</taxon>
        <taxon>Bacillati</taxon>
        <taxon>Actinomycetota</taxon>
        <taxon>Actinomycetes</taxon>
        <taxon>Micromonosporales</taxon>
        <taxon>Micromonosporaceae</taxon>
        <taxon>Actinoplanes</taxon>
    </lineage>
</organism>
<evidence type="ECO:0000256" key="6">
    <source>
        <dbReference type="PIRNR" id="PIRNR017901"/>
    </source>
</evidence>
<feature type="compositionally biased region" description="Basic residues" evidence="7">
    <location>
        <begin position="278"/>
        <end position="288"/>
    </location>
</feature>
<dbReference type="RefSeq" id="WP_106324378.1">
    <property type="nucleotide sequence ID" value="NZ_BOMO01000113.1"/>
</dbReference>
<dbReference type="HAMAP" id="MF_02034">
    <property type="entry name" value="EgtA"/>
    <property type="match status" value="1"/>
</dbReference>
<accession>A0A2T0K4P4</accession>
<evidence type="ECO:0000256" key="7">
    <source>
        <dbReference type="SAM" id="MobiDB-lite"/>
    </source>
</evidence>
<comment type="pathway">
    <text evidence="5">Amino-acid biosynthesis; ergothioneine biosynthesis.</text>
</comment>
<comment type="similarity">
    <text evidence="5 6">Belongs to the glutamate--cysteine ligase type 2 family. EgtA subfamily.</text>
</comment>
<evidence type="ECO:0000256" key="3">
    <source>
        <dbReference type="ARBA" id="ARBA00022840"/>
    </source>
</evidence>
<dbReference type="SUPFAM" id="SSF55931">
    <property type="entry name" value="Glutamine synthetase/guanido kinase"/>
    <property type="match status" value="1"/>
</dbReference>
<dbReference type="PIRSF" id="PIRSF017901">
    <property type="entry name" value="GCL"/>
    <property type="match status" value="1"/>
</dbReference>
<dbReference type="Proteomes" id="UP000239415">
    <property type="component" value="Unassembled WGS sequence"/>
</dbReference>
<feature type="region of interest" description="Disordered" evidence="7">
    <location>
        <begin position="270"/>
        <end position="295"/>
    </location>
</feature>